<protein>
    <recommendedName>
        <fullName evidence="2">J domain-containing protein</fullName>
    </recommendedName>
</protein>
<keyword evidence="1" id="KW-0862">Zinc</keyword>
<dbReference type="SMART" id="SM00271">
    <property type="entry name" value="DnaJ"/>
    <property type="match status" value="1"/>
</dbReference>
<proteinExistence type="predicted"/>
<reference evidence="3" key="1">
    <citation type="submission" date="2022-03" db="EMBL/GenBank/DDBJ databases">
        <authorList>
            <person name="Sayadi A."/>
        </authorList>
    </citation>
    <scope>NUCLEOTIDE SEQUENCE</scope>
</reference>
<evidence type="ECO:0000259" key="2">
    <source>
        <dbReference type="PROSITE" id="PS50076"/>
    </source>
</evidence>
<dbReference type="Pfam" id="PF00226">
    <property type="entry name" value="DnaJ"/>
    <property type="match status" value="1"/>
</dbReference>
<dbReference type="PROSITE" id="PS50076">
    <property type="entry name" value="DNAJ_2"/>
    <property type="match status" value="1"/>
</dbReference>
<dbReference type="AlphaFoldDB" id="A0A9P0P282"/>
<dbReference type="CDD" id="cd06257">
    <property type="entry name" value="DnaJ"/>
    <property type="match status" value="1"/>
</dbReference>
<sequence length="144" mass="16299">MTSNNPEEGSSSIKGDENYYEILGCNEGATLDELKQNYQQLVKKHHPDKQGDATSTEKFVKIDKAFKTLRDEKSRKEYDASLLQDDFSGSLIYAELKKNELDFVDDEAVFVCRCGEKISIPKDVLSEEESIIECSECTNCILVK</sequence>
<dbReference type="Gene3D" id="1.10.287.110">
    <property type="entry name" value="DnaJ domain"/>
    <property type="match status" value="1"/>
</dbReference>
<dbReference type="Proteomes" id="UP001152888">
    <property type="component" value="Unassembled WGS sequence"/>
</dbReference>
<feature type="domain" description="J" evidence="2">
    <location>
        <begin position="18"/>
        <end position="82"/>
    </location>
</feature>
<gene>
    <name evidence="3" type="ORF">ACAOBT_LOCUS7103</name>
</gene>
<dbReference type="SUPFAM" id="SSF46565">
    <property type="entry name" value="Chaperone J-domain"/>
    <property type="match status" value="1"/>
</dbReference>
<dbReference type="PRINTS" id="PR00625">
    <property type="entry name" value="JDOMAIN"/>
</dbReference>
<dbReference type="EMBL" id="CAKOFQ010006739">
    <property type="protein sequence ID" value="CAH1966893.1"/>
    <property type="molecule type" value="Genomic_DNA"/>
</dbReference>
<evidence type="ECO:0000313" key="4">
    <source>
        <dbReference type="Proteomes" id="UP001152888"/>
    </source>
</evidence>
<name>A0A9P0P282_ACAOB</name>
<dbReference type="InterPro" id="IPR036869">
    <property type="entry name" value="J_dom_sf"/>
</dbReference>
<evidence type="ECO:0000256" key="1">
    <source>
        <dbReference type="ARBA" id="ARBA00022833"/>
    </source>
</evidence>
<dbReference type="PANTHER" id="PTHR45255">
    <property type="entry name" value="DNAJ HOMOLOG SUBFAMILY C MEMBER 24"/>
    <property type="match status" value="1"/>
</dbReference>
<dbReference type="InterPro" id="IPR001623">
    <property type="entry name" value="DnaJ_domain"/>
</dbReference>
<dbReference type="Gene3D" id="3.10.660.10">
    <property type="entry name" value="DPH Zinc finger"/>
    <property type="match status" value="1"/>
</dbReference>
<accession>A0A9P0P282</accession>
<keyword evidence="4" id="KW-1185">Reference proteome</keyword>
<dbReference type="InterPro" id="IPR036671">
    <property type="entry name" value="DPH_MB_sf"/>
</dbReference>
<dbReference type="PANTHER" id="PTHR45255:SF1">
    <property type="entry name" value="DNAJ HOMOLOG SUBFAMILY C MEMBER 24"/>
    <property type="match status" value="1"/>
</dbReference>
<organism evidence="3 4">
    <name type="scientific">Acanthoscelides obtectus</name>
    <name type="common">Bean weevil</name>
    <name type="synonym">Bruchus obtectus</name>
    <dbReference type="NCBI Taxonomy" id="200917"/>
    <lineage>
        <taxon>Eukaryota</taxon>
        <taxon>Metazoa</taxon>
        <taxon>Ecdysozoa</taxon>
        <taxon>Arthropoda</taxon>
        <taxon>Hexapoda</taxon>
        <taxon>Insecta</taxon>
        <taxon>Pterygota</taxon>
        <taxon>Neoptera</taxon>
        <taxon>Endopterygota</taxon>
        <taxon>Coleoptera</taxon>
        <taxon>Polyphaga</taxon>
        <taxon>Cucujiformia</taxon>
        <taxon>Chrysomeloidea</taxon>
        <taxon>Chrysomelidae</taxon>
        <taxon>Bruchinae</taxon>
        <taxon>Bruchini</taxon>
        <taxon>Acanthoscelides</taxon>
    </lineage>
</organism>
<dbReference type="GO" id="GO:0008198">
    <property type="term" value="F:ferrous iron binding"/>
    <property type="evidence" value="ECO:0007669"/>
    <property type="project" value="TreeGrafter"/>
</dbReference>
<comment type="caution">
    <text evidence="3">The sequence shown here is derived from an EMBL/GenBank/DDBJ whole genome shotgun (WGS) entry which is preliminary data.</text>
</comment>
<dbReference type="SUPFAM" id="SSF144217">
    <property type="entry name" value="CSL zinc finger"/>
    <property type="match status" value="1"/>
</dbReference>
<evidence type="ECO:0000313" key="3">
    <source>
        <dbReference type="EMBL" id="CAH1966893.1"/>
    </source>
</evidence>
<dbReference type="GO" id="GO:0001671">
    <property type="term" value="F:ATPase activator activity"/>
    <property type="evidence" value="ECO:0007669"/>
    <property type="project" value="TreeGrafter"/>
</dbReference>
<dbReference type="OrthoDB" id="188713at2759"/>